<dbReference type="PANTHER" id="PTHR43479:SF7">
    <property type="entry name" value="TETR-FAMILY TRANSCRIPTIONAL REGULATOR"/>
    <property type="match status" value="1"/>
</dbReference>
<feature type="domain" description="HTH tetR-type" evidence="3">
    <location>
        <begin position="10"/>
        <end position="70"/>
    </location>
</feature>
<dbReference type="InterPro" id="IPR050624">
    <property type="entry name" value="HTH-type_Tx_Regulator"/>
</dbReference>
<dbReference type="Proteomes" id="UP000515703">
    <property type="component" value="Chromosome"/>
</dbReference>
<dbReference type="InterPro" id="IPR009057">
    <property type="entry name" value="Homeodomain-like_sf"/>
</dbReference>
<dbReference type="RefSeq" id="WP_185259436.1">
    <property type="nucleotide sequence ID" value="NZ_AP023368.1"/>
</dbReference>
<dbReference type="AlphaFoldDB" id="A0A7I8DLC7"/>
<gene>
    <name evidence="4" type="ORF">bsdcttw_22010</name>
</gene>
<dbReference type="Gene3D" id="1.10.357.10">
    <property type="entry name" value="Tetracycline Repressor, domain 2"/>
    <property type="match status" value="1"/>
</dbReference>
<keyword evidence="1 2" id="KW-0238">DNA-binding</keyword>
<dbReference type="InterPro" id="IPR001647">
    <property type="entry name" value="HTH_TetR"/>
</dbReference>
<sequence length="187" mass="22133">MKKKENQRIMLTKTLLKNSLVDLMHTKSINKITIKELCENADINRSTFYLYYTDQFALLKEIEEELLLQAREHLKNIDSNLDNLHYLKELLYYMKTNSNIFYTLLCCQENLSFQISFIETSIHNLKTNLSLKCEEKISDYIYRYLTMGCLSIIIKWFEDGFDMSPEELAEMIFRLSDNAISIYDGGK</sequence>
<evidence type="ECO:0000259" key="3">
    <source>
        <dbReference type="PROSITE" id="PS50977"/>
    </source>
</evidence>
<evidence type="ECO:0000256" key="1">
    <source>
        <dbReference type="ARBA" id="ARBA00023125"/>
    </source>
</evidence>
<feature type="DNA-binding region" description="H-T-H motif" evidence="2">
    <location>
        <begin position="33"/>
        <end position="52"/>
    </location>
</feature>
<evidence type="ECO:0000256" key="2">
    <source>
        <dbReference type="PROSITE-ProRule" id="PRU00335"/>
    </source>
</evidence>
<dbReference type="Pfam" id="PF14278">
    <property type="entry name" value="TetR_C_8"/>
    <property type="match status" value="1"/>
</dbReference>
<dbReference type="KEGG" id="acht:bsdcttw_22010"/>
<proteinExistence type="predicted"/>
<name>A0A7I8DLC7_9FIRM</name>
<protein>
    <submittedName>
        <fullName evidence="4">TetR family transcriptional regulator</fullName>
    </submittedName>
</protein>
<dbReference type="InterPro" id="IPR039532">
    <property type="entry name" value="TetR_C_Firmicutes"/>
</dbReference>
<dbReference type="PANTHER" id="PTHR43479">
    <property type="entry name" value="ACREF/ENVCD OPERON REPRESSOR-RELATED"/>
    <property type="match status" value="1"/>
</dbReference>
<keyword evidence="5" id="KW-1185">Reference proteome</keyword>
<dbReference type="GO" id="GO:0003677">
    <property type="term" value="F:DNA binding"/>
    <property type="evidence" value="ECO:0007669"/>
    <property type="project" value="UniProtKB-UniRule"/>
</dbReference>
<evidence type="ECO:0000313" key="5">
    <source>
        <dbReference type="Proteomes" id="UP000515703"/>
    </source>
</evidence>
<accession>A0A7I8DLC7</accession>
<reference evidence="4 5" key="1">
    <citation type="submission" date="2020-08" db="EMBL/GenBank/DDBJ databases">
        <title>Draft genome sequencing of an Anaerocolumna strain isolated from anoxic soil subjected to BSD treatment.</title>
        <authorList>
            <person name="Uek A."/>
            <person name="Tonouchi A."/>
        </authorList>
    </citation>
    <scope>NUCLEOTIDE SEQUENCE [LARGE SCALE GENOMIC DNA]</scope>
    <source>
        <strain evidence="4 5">CTTW</strain>
    </source>
</reference>
<dbReference type="PROSITE" id="PS50977">
    <property type="entry name" value="HTH_TETR_2"/>
    <property type="match status" value="1"/>
</dbReference>
<reference evidence="4 5" key="2">
    <citation type="submission" date="2020-08" db="EMBL/GenBank/DDBJ databases">
        <authorList>
            <person name="Ueki A."/>
            <person name="Tonouchi A."/>
        </authorList>
    </citation>
    <scope>NUCLEOTIDE SEQUENCE [LARGE SCALE GENOMIC DNA]</scope>
    <source>
        <strain evidence="4 5">CTTW</strain>
    </source>
</reference>
<dbReference type="SUPFAM" id="SSF46689">
    <property type="entry name" value="Homeodomain-like"/>
    <property type="match status" value="1"/>
</dbReference>
<dbReference type="EMBL" id="AP023368">
    <property type="protein sequence ID" value="BCJ99160.1"/>
    <property type="molecule type" value="Genomic_DNA"/>
</dbReference>
<organism evidence="4 5">
    <name type="scientific">Anaerocolumna chitinilytica</name>
    <dbReference type="NCBI Taxonomy" id="1727145"/>
    <lineage>
        <taxon>Bacteria</taxon>
        <taxon>Bacillati</taxon>
        <taxon>Bacillota</taxon>
        <taxon>Clostridia</taxon>
        <taxon>Lachnospirales</taxon>
        <taxon>Lachnospiraceae</taxon>
        <taxon>Anaerocolumna</taxon>
    </lineage>
</organism>
<evidence type="ECO:0000313" key="4">
    <source>
        <dbReference type="EMBL" id="BCJ99160.1"/>
    </source>
</evidence>